<evidence type="ECO:0000256" key="4">
    <source>
        <dbReference type="ARBA" id="ARBA00022840"/>
    </source>
</evidence>
<feature type="compositionally biased region" description="Low complexity" evidence="7">
    <location>
        <begin position="219"/>
        <end position="230"/>
    </location>
</feature>
<evidence type="ECO:0000259" key="8">
    <source>
        <dbReference type="PROSITE" id="PS50011"/>
    </source>
</evidence>
<feature type="region of interest" description="Disordered" evidence="7">
    <location>
        <begin position="36"/>
        <end position="68"/>
    </location>
</feature>
<accession>A0A1Y1XVX3</accession>
<dbReference type="InterPro" id="IPR050339">
    <property type="entry name" value="CC_SR_Kinase"/>
</dbReference>
<proteinExistence type="inferred from homology"/>
<feature type="domain" description="Protein kinase" evidence="8">
    <location>
        <begin position="328"/>
        <end position="579"/>
    </location>
</feature>
<dbReference type="GO" id="GO:0004713">
    <property type="term" value="F:protein tyrosine kinase activity"/>
    <property type="evidence" value="ECO:0007669"/>
    <property type="project" value="TreeGrafter"/>
</dbReference>
<evidence type="ECO:0000256" key="5">
    <source>
        <dbReference type="ARBA" id="ARBA00037982"/>
    </source>
</evidence>
<dbReference type="GO" id="GO:0005737">
    <property type="term" value="C:cytoplasm"/>
    <property type="evidence" value="ECO:0007669"/>
    <property type="project" value="TreeGrafter"/>
</dbReference>
<keyword evidence="3 9" id="KW-0418">Kinase</keyword>
<feature type="compositionally biased region" description="Polar residues" evidence="7">
    <location>
        <begin position="163"/>
        <end position="174"/>
    </location>
</feature>
<keyword evidence="1" id="KW-0808">Transferase</keyword>
<dbReference type="PROSITE" id="PS00108">
    <property type="entry name" value="PROTEIN_KINASE_ST"/>
    <property type="match status" value="1"/>
</dbReference>
<dbReference type="PANTHER" id="PTHR11042">
    <property type="entry name" value="EUKARYOTIC TRANSLATION INITIATION FACTOR 2-ALPHA KINASE EIF2-ALPHA KINASE -RELATED"/>
    <property type="match status" value="1"/>
</dbReference>
<dbReference type="PROSITE" id="PS50011">
    <property type="entry name" value="PROTEIN_KINASE_DOM"/>
    <property type="match status" value="1"/>
</dbReference>
<dbReference type="Proteomes" id="UP000193498">
    <property type="component" value="Unassembled WGS sequence"/>
</dbReference>
<feature type="region of interest" description="Disordered" evidence="7">
    <location>
        <begin position="203"/>
        <end position="273"/>
    </location>
</feature>
<evidence type="ECO:0000313" key="9">
    <source>
        <dbReference type="EMBL" id="ORX89909.1"/>
    </source>
</evidence>
<dbReference type="SUPFAM" id="SSF56112">
    <property type="entry name" value="Protein kinase-like (PK-like)"/>
    <property type="match status" value="1"/>
</dbReference>
<dbReference type="InParanoid" id="A0A1Y1XVX3"/>
<dbReference type="Pfam" id="PF00069">
    <property type="entry name" value="Pkinase"/>
    <property type="match status" value="1"/>
</dbReference>
<comment type="caution">
    <text evidence="9">The sequence shown here is derived from an EMBL/GenBank/DDBJ whole genome shotgun (WGS) entry which is preliminary data.</text>
</comment>
<keyword evidence="2 6" id="KW-0547">Nucleotide-binding</keyword>
<dbReference type="OrthoDB" id="5337378at2759"/>
<dbReference type="GO" id="GO:0110031">
    <property type="term" value="P:negative regulation of G2/MI transition of meiotic cell cycle"/>
    <property type="evidence" value="ECO:0007669"/>
    <property type="project" value="TreeGrafter"/>
</dbReference>
<feature type="compositionally biased region" description="Basic and acidic residues" evidence="7">
    <location>
        <begin position="260"/>
        <end position="269"/>
    </location>
</feature>
<dbReference type="Gene3D" id="1.10.510.10">
    <property type="entry name" value="Transferase(Phosphotransferase) domain 1"/>
    <property type="match status" value="1"/>
</dbReference>
<name>A0A1Y1XVX3_9FUNG</name>
<dbReference type="AlphaFoldDB" id="A0A1Y1XVX3"/>
<dbReference type="PANTHER" id="PTHR11042:SF190">
    <property type="entry name" value="MITOSIS INHIBITOR PROTEIN KINASE MIK1"/>
    <property type="match status" value="1"/>
</dbReference>
<feature type="compositionally biased region" description="Basic and acidic residues" evidence="7">
    <location>
        <begin position="240"/>
        <end position="249"/>
    </location>
</feature>
<dbReference type="InterPro" id="IPR011009">
    <property type="entry name" value="Kinase-like_dom_sf"/>
</dbReference>
<dbReference type="GO" id="GO:0005524">
    <property type="term" value="F:ATP binding"/>
    <property type="evidence" value="ECO:0007669"/>
    <property type="project" value="UniProtKB-UniRule"/>
</dbReference>
<evidence type="ECO:0000256" key="3">
    <source>
        <dbReference type="ARBA" id="ARBA00022777"/>
    </source>
</evidence>
<protein>
    <submittedName>
        <fullName evidence="9">Kinase-like protein</fullName>
    </submittedName>
</protein>
<feature type="compositionally biased region" description="Low complexity" evidence="7">
    <location>
        <begin position="49"/>
        <end position="61"/>
    </location>
</feature>
<feature type="binding site" evidence="6">
    <location>
        <position position="357"/>
    </location>
    <ligand>
        <name>ATP</name>
        <dbReference type="ChEBI" id="CHEBI:30616"/>
    </ligand>
</feature>
<evidence type="ECO:0000313" key="10">
    <source>
        <dbReference type="Proteomes" id="UP000193498"/>
    </source>
</evidence>
<dbReference type="PROSITE" id="PS00107">
    <property type="entry name" value="PROTEIN_KINASE_ATP"/>
    <property type="match status" value="1"/>
</dbReference>
<gene>
    <name evidence="9" type="ORF">K493DRAFT_410156</name>
</gene>
<comment type="similarity">
    <text evidence="5">Belongs to the protein kinase superfamily. Ser/Thr protein kinase family. GCN2 subfamily.</text>
</comment>
<sequence>MALKKSQHEPSADLNATCSFEFATPLTPVTHTRTCRNLANLDQPEDDTPPTSSPSSNTPTPQWIPSNKTLYTPNSSLVKPLASAFISTGLLPKKNRPRLEVRCATTPVPNTPSACLSVPYHSAHTPTTPKSGINSVRVFYSEPVRHKRASSPASEQPRKQKRVAQNCSPLESPTNLSTFLSSMIRQPPTAAHTKLYRTFLEAGENESEYEPDSPAPANQPSTPTTPKQTSRILDPEDSPFSERFDEQAESKSTSSTHRTPSRDKIEARMVPRRSPGSCGWFTSCTQTIFPHFLSHEYFVQLHNGSGQHFLTPGASARSFTGNYFERMFRTSGKIGSGEFSNVYRVQELSTGRLYAIKRNKYRFQGPRDRTRHLEEVEILWKIEGREHCAQIKNAWEQHGYLYIQLELCEHGSLHDFMEKYCQYESLEERYIWHIIAQIGHGLKNLHHLGILHLDLKPANILVTERCTLQVGDFGLAAIEPLRENIEREGDREYLAPEIFEGNYGKFADIFSLGLIALEMAANVVLPDNGEAWQKLRSADLSDCDLEHVSPALVELILAMIDPDPSQRPTVDAVLSHPSIQETSQSNGLLELFTHHGGLN</sequence>
<dbReference type="SMART" id="SM00220">
    <property type="entry name" value="S_TKc"/>
    <property type="match status" value="1"/>
</dbReference>
<dbReference type="GO" id="GO:0005634">
    <property type="term" value="C:nucleus"/>
    <property type="evidence" value="ECO:0007669"/>
    <property type="project" value="TreeGrafter"/>
</dbReference>
<evidence type="ECO:0000256" key="2">
    <source>
        <dbReference type="ARBA" id="ARBA00022741"/>
    </source>
</evidence>
<evidence type="ECO:0000256" key="7">
    <source>
        <dbReference type="SAM" id="MobiDB-lite"/>
    </source>
</evidence>
<dbReference type="InterPro" id="IPR000719">
    <property type="entry name" value="Prot_kinase_dom"/>
</dbReference>
<dbReference type="FunCoup" id="A0A1Y1XVX3">
    <property type="interactions" value="659"/>
</dbReference>
<keyword evidence="10" id="KW-1185">Reference proteome</keyword>
<evidence type="ECO:0000256" key="1">
    <source>
        <dbReference type="ARBA" id="ARBA00022679"/>
    </source>
</evidence>
<dbReference type="Gene3D" id="3.30.200.20">
    <property type="entry name" value="Phosphorylase Kinase, domain 1"/>
    <property type="match status" value="1"/>
</dbReference>
<dbReference type="STRING" id="1314790.A0A1Y1XVX3"/>
<organism evidence="9 10">
    <name type="scientific">Basidiobolus meristosporus CBS 931.73</name>
    <dbReference type="NCBI Taxonomy" id="1314790"/>
    <lineage>
        <taxon>Eukaryota</taxon>
        <taxon>Fungi</taxon>
        <taxon>Fungi incertae sedis</taxon>
        <taxon>Zoopagomycota</taxon>
        <taxon>Entomophthoromycotina</taxon>
        <taxon>Basidiobolomycetes</taxon>
        <taxon>Basidiobolales</taxon>
        <taxon>Basidiobolaceae</taxon>
        <taxon>Basidiobolus</taxon>
    </lineage>
</organism>
<dbReference type="EMBL" id="MCFE01000414">
    <property type="protein sequence ID" value="ORX89909.1"/>
    <property type="molecule type" value="Genomic_DNA"/>
</dbReference>
<evidence type="ECO:0000256" key="6">
    <source>
        <dbReference type="PROSITE-ProRule" id="PRU10141"/>
    </source>
</evidence>
<dbReference type="InterPro" id="IPR008271">
    <property type="entry name" value="Ser/Thr_kinase_AS"/>
</dbReference>
<dbReference type="InterPro" id="IPR017441">
    <property type="entry name" value="Protein_kinase_ATP_BS"/>
</dbReference>
<keyword evidence="4 6" id="KW-0067">ATP-binding</keyword>
<feature type="region of interest" description="Disordered" evidence="7">
    <location>
        <begin position="144"/>
        <end position="174"/>
    </location>
</feature>
<reference evidence="9 10" key="1">
    <citation type="submission" date="2016-07" db="EMBL/GenBank/DDBJ databases">
        <title>Pervasive Adenine N6-methylation of Active Genes in Fungi.</title>
        <authorList>
            <consortium name="DOE Joint Genome Institute"/>
            <person name="Mondo S.J."/>
            <person name="Dannebaum R.O."/>
            <person name="Kuo R.C."/>
            <person name="Labutti K."/>
            <person name="Haridas S."/>
            <person name="Kuo A."/>
            <person name="Salamov A."/>
            <person name="Ahrendt S.R."/>
            <person name="Lipzen A."/>
            <person name="Sullivan W."/>
            <person name="Andreopoulos W.B."/>
            <person name="Clum A."/>
            <person name="Lindquist E."/>
            <person name="Daum C."/>
            <person name="Ramamoorthy G.K."/>
            <person name="Gryganskyi A."/>
            <person name="Culley D."/>
            <person name="Magnuson J.K."/>
            <person name="James T.Y."/>
            <person name="O'Malley M.A."/>
            <person name="Stajich J.E."/>
            <person name="Spatafora J.W."/>
            <person name="Visel A."/>
            <person name="Grigoriev I.V."/>
        </authorList>
    </citation>
    <scope>NUCLEOTIDE SEQUENCE [LARGE SCALE GENOMIC DNA]</scope>
    <source>
        <strain evidence="9 10">CBS 931.73</strain>
    </source>
</reference>